<dbReference type="SUPFAM" id="SSF52540">
    <property type="entry name" value="P-loop containing nucleoside triphosphate hydrolases"/>
    <property type="match status" value="1"/>
</dbReference>
<dbReference type="EMBL" id="NXLQ01000028">
    <property type="protein sequence ID" value="RDU62844.1"/>
    <property type="molecule type" value="Genomic_DNA"/>
</dbReference>
<protein>
    <recommendedName>
        <fullName evidence="3">AAA domain-containing protein</fullName>
    </recommendedName>
</protein>
<dbReference type="RefSeq" id="WP_115543681.1">
    <property type="nucleotide sequence ID" value="NZ_NXLQ01000028.1"/>
</dbReference>
<dbReference type="Gene3D" id="3.40.50.300">
    <property type="entry name" value="P-loop containing nucleotide triphosphate hydrolases"/>
    <property type="match status" value="1"/>
</dbReference>
<evidence type="ECO:0008006" key="3">
    <source>
        <dbReference type="Google" id="ProtNLM"/>
    </source>
</evidence>
<comment type="caution">
    <text evidence="1">The sequence shown here is derived from an EMBL/GenBank/DDBJ whole genome shotgun (WGS) entry which is preliminary data.</text>
</comment>
<reference evidence="1 2" key="1">
    <citation type="submission" date="2018-04" db="EMBL/GenBank/DDBJ databases">
        <title>Novel Campyloabacter and Helicobacter Species and Strains.</title>
        <authorList>
            <person name="Mannion A.J."/>
            <person name="Shen Z."/>
            <person name="Fox J.G."/>
        </authorList>
    </citation>
    <scope>NUCLEOTIDE SEQUENCE [LARGE SCALE GENOMIC DNA]</scope>
    <source>
        <strain evidence="1 2">MIT 17-337</strain>
    </source>
</reference>
<name>A0A3D8IDL5_9HELI</name>
<organism evidence="1 2">
    <name type="scientific">Helicobacter didelphidarum</name>
    <dbReference type="NCBI Taxonomy" id="2040648"/>
    <lineage>
        <taxon>Bacteria</taxon>
        <taxon>Pseudomonadati</taxon>
        <taxon>Campylobacterota</taxon>
        <taxon>Epsilonproteobacteria</taxon>
        <taxon>Campylobacterales</taxon>
        <taxon>Helicobacteraceae</taxon>
        <taxon>Helicobacter</taxon>
    </lineage>
</organism>
<dbReference type="InterPro" id="IPR027417">
    <property type="entry name" value="P-loop_NTPase"/>
</dbReference>
<keyword evidence="2" id="KW-1185">Reference proteome</keyword>
<dbReference type="OrthoDB" id="9816506at2"/>
<dbReference type="AlphaFoldDB" id="A0A3D8IDL5"/>
<gene>
    <name evidence="1" type="ORF">CQA53_09050</name>
</gene>
<dbReference type="Proteomes" id="UP000256379">
    <property type="component" value="Unassembled WGS sequence"/>
</dbReference>
<proteinExistence type="predicted"/>
<evidence type="ECO:0000313" key="1">
    <source>
        <dbReference type="EMBL" id="RDU62844.1"/>
    </source>
</evidence>
<evidence type="ECO:0000313" key="2">
    <source>
        <dbReference type="Proteomes" id="UP000256379"/>
    </source>
</evidence>
<accession>A0A3D8IDL5</accession>
<sequence>MQKRILEISNFRNIGISTRDKDYNEKQQPQTLLLNTNLEADSMGGLVLIIGENNTGKSNVSKALSKFMFQDSELFGQSDEPKFLDCEDLIPQLSFQCCGGGGDSPPLKFNRGVEACPL</sequence>